<evidence type="ECO:0000259" key="11">
    <source>
        <dbReference type="PROSITE" id="PS50835"/>
    </source>
</evidence>
<dbReference type="SUPFAM" id="SSF48726">
    <property type="entry name" value="Immunoglobulin"/>
    <property type="match status" value="6"/>
</dbReference>
<organism evidence="13 14">
    <name type="scientific">Galendromus occidentalis</name>
    <name type="common">western predatory mite</name>
    <dbReference type="NCBI Taxonomy" id="34638"/>
    <lineage>
        <taxon>Eukaryota</taxon>
        <taxon>Metazoa</taxon>
        <taxon>Ecdysozoa</taxon>
        <taxon>Arthropoda</taxon>
        <taxon>Chelicerata</taxon>
        <taxon>Arachnida</taxon>
        <taxon>Acari</taxon>
        <taxon>Parasitiformes</taxon>
        <taxon>Mesostigmata</taxon>
        <taxon>Gamasina</taxon>
        <taxon>Phytoseioidea</taxon>
        <taxon>Phytoseiidae</taxon>
        <taxon>Typhlodrominae</taxon>
        <taxon>Galendromus</taxon>
    </lineage>
</organism>
<feature type="domain" description="Ig-like" evidence="11">
    <location>
        <begin position="177"/>
        <end position="278"/>
    </location>
</feature>
<dbReference type="Proteomes" id="UP000694867">
    <property type="component" value="Unplaced"/>
</dbReference>
<accession>A0AAJ7WIV1</accession>
<evidence type="ECO:0000313" key="13">
    <source>
        <dbReference type="Proteomes" id="UP000694867"/>
    </source>
</evidence>
<dbReference type="InterPro" id="IPR016187">
    <property type="entry name" value="CTDL_fold"/>
</dbReference>
<evidence type="ECO:0000259" key="10">
    <source>
        <dbReference type="PROSITE" id="PS50041"/>
    </source>
</evidence>
<dbReference type="CDD" id="cd00037">
    <property type="entry name" value="CLECT"/>
    <property type="match status" value="1"/>
</dbReference>
<dbReference type="InterPro" id="IPR013783">
    <property type="entry name" value="Ig-like_fold"/>
</dbReference>
<dbReference type="InterPro" id="IPR016186">
    <property type="entry name" value="C-type_lectin-like/link_sf"/>
</dbReference>
<dbReference type="SMART" id="SM00408">
    <property type="entry name" value="IGc2"/>
    <property type="match status" value="5"/>
</dbReference>
<dbReference type="PROSITE" id="PS50853">
    <property type="entry name" value="FN3"/>
    <property type="match status" value="4"/>
</dbReference>
<evidence type="ECO:0000256" key="2">
    <source>
        <dbReference type="ARBA" id="ARBA00022475"/>
    </source>
</evidence>
<dbReference type="InterPro" id="IPR007110">
    <property type="entry name" value="Ig-like_dom"/>
</dbReference>
<evidence type="ECO:0000256" key="7">
    <source>
        <dbReference type="ARBA" id="ARBA00023157"/>
    </source>
</evidence>
<dbReference type="GO" id="GO:0005886">
    <property type="term" value="C:plasma membrane"/>
    <property type="evidence" value="ECO:0007669"/>
    <property type="project" value="UniProtKB-SubCell"/>
</dbReference>
<dbReference type="Pfam" id="PF07679">
    <property type="entry name" value="I-set"/>
    <property type="match status" value="1"/>
</dbReference>
<keyword evidence="5" id="KW-0130">Cell adhesion</keyword>
<dbReference type="SMART" id="SM00034">
    <property type="entry name" value="CLECT"/>
    <property type="match status" value="1"/>
</dbReference>
<dbReference type="InterPro" id="IPR003599">
    <property type="entry name" value="Ig_sub"/>
</dbReference>
<dbReference type="SMART" id="SM00060">
    <property type="entry name" value="FN3"/>
    <property type="match status" value="4"/>
</dbReference>
<keyword evidence="3" id="KW-0732">Signal</keyword>
<evidence type="ECO:0000256" key="8">
    <source>
        <dbReference type="ARBA" id="ARBA00023180"/>
    </source>
</evidence>
<feature type="domain" description="C-type lectin" evidence="10">
    <location>
        <begin position="24"/>
        <end position="129"/>
    </location>
</feature>
<dbReference type="PROSITE" id="PS50835">
    <property type="entry name" value="IG_LIKE"/>
    <property type="match status" value="6"/>
</dbReference>
<feature type="domain" description="Ig-like" evidence="11">
    <location>
        <begin position="294"/>
        <end position="359"/>
    </location>
</feature>
<dbReference type="FunFam" id="2.60.40.10:FF:000035">
    <property type="entry name" value="Contactin 1"/>
    <property type="match status" value="1"/>
</dbReference>
<evidence type="ECO:0000259" key="12">
    <source>
        <dbReference type="PROSITE" id="PS50853"/>
    </source>
</evidence>
<dbReference type="InterPro" id="IPR013098">
    <property type="entry name" value="Ig_I-set"/>
</dbReference>
<feature type="domain" description="Ig-like" evidence="11">
    <location>
        <begin position="476"/>
        <end position="575"/>
    </location>
</feature>
<feature type="domain" description="Fibronectin type-III" evidence="12">
    <location>
        <begin position="770"/>
        <end position="881"/>
    </location>
</feature>
<keyword evidence="2" id="KW-1003">Cell membrane</keyword>
<dbReference type="RefSeq" id="XP_028968580.1">
    <property type="nucleotide sequence ID" value="XM_029112747.1"/>
</dbReference>
<dbReference type="Pfam" id="PF00041">
    <property type="entry name" value="fn3"/>
    <property type="match status" value="3"/>
</dbReference>
<dbReference type="CDD" id="cd00063">
    <property type="entry name" value="FN3"/>
    <property type="match status" value="4"/>
</dbReference>
<reference evidence="14" key="1">
    <citation type="submission" date="2025-08" db="UniProtKB">
        <authorList>
            <consortium name="RefSeq"/>
        </authorList>
    </citation>
    <scope>IDENTIFICATION</scope>
</reference>
<dbReference type="Pfam" id="PF13927">
    <property type="entry name" value="Ig_3"/>
    <property type="match status" value="4"/>
</dbReference>
<evidence type="ECO:0000256" key="3">
    <source>
        <dbReference type="ARBA" id="ARBA00022729"/>
    </source>
</evidence>
<feature type="domain" description="Ig-like" evidence="11">
    <location>
        <begin position="578"/>
        <end position="662"/>
    </location>
</feature>
<dbReference type="FunFam" id="2.60.40.10:FF:000032">
    <property type="entry name" value="palladin isoform X1"/>
    <property type="match status" value="1"/>
</dbReference>
<dbReference type="PROSITE" id="PS50041">
    <property type="entry name" value="C_TYPE_LECTIN_2"/>
    <property type="match status" value="1"/>
</dbReference>
<evidence type="ECO:0000256" key="6">
    <source>
        <dbReference type="ARBA" id="ARBA00023136"/>
    </source>
</evidence>
<dbReference type="Gene3D" id="3.10.100.10">
    <property type="entry name" value="Mannose-Binding Protein A, subunit A"/>
    <property type="match status" value="1"/>
</dbReference>
<keyword evidence="4" id="KW-0677">Repeat</keyword>
<dbReference type="GO" id="GO:0009653">
    <property type="term" value="P:anatomical structure morphogenesis"/>
    <property type="evidence" value="ECO:0007669"/>
    <property type="project" value="UniProtKB-ARBA"/>
</dbReference>
<keyword evidence="9" id="KW-0393">Immunoglobulin domain</keyword>
<name>A0AAJ7WIV1_9ACAR</name>
<evidence type="ECO:0000256" key="9">
    <source>
        <dbReference type="ARBA" id="ARBA00023319"/>
    </source>
</evidence>
<dbReference type="Gene3D" id="2.60.40.10">
    <property type="entry name" value="Immunoglobulins"/>
    <property type="match status" value="10"/>
</dbReference>
<dbReference type="PANTHER" id="PTHR44170">
    <property type="entry name" value="PROTEIN SIDEKICK"/>
    <property type="match status" value="1"/>
</dbReference>
<dbReference type="FunFam" id="2.60.40.10:FF:000064">
    <property type="entry name" value="Contactin 1"/>
    <property type="match status" value="1"/>
</dbReference>
<proteinExistence type="predicted"/>
<protein>
    <submittedName>
        <fullName evidence="14">Contactin</fullName>
    </submittedName>
</protein>
<evidence type="ECO:0000313" key="14">
    <source>
        <dbReference type="RefSeq" id="XP_028968580.1"/>
    </source>
</evidence>
<evidence type="ECO:0000256" key="1">
    <source>
        <dbReference type="ARBA" id="ARBA00004236"/>
    </source>
</evidence>
<dbReference type="InterPro" id="IPR036116">
    <property type="entry name" value="FN3_sf"/>
</dbReference>
<dbReference type="PANTHER" id="PTHR44170:SF6">
    <property type="entry name" value="CONTACTIN"/>
    <property type="match status" value="1"/>
</dbReference>
<dbReference type="FunFam" id="2.60.40.10:FF:000005">
    <property type="entry name" value="Neuronal cell adhesion molecule"/>
    <property type="match status" value="1"/>
</dbReference>
<keyword evidence="13" id="KW-1185">Reference proteome</keyword>
<feature type="domain" description="Ig-like" evidence="11">
    <location>
        <begin position="671"/>
        <end position="766"/>
    </location>
</feature>
<keyword evidence="6" id="KW-0472">Membrane</keyword>
<dbReference type="CTD" id="40553"/>
<dbReference type="GO" id="GO:0098609">
    <property type="term" value="P:cell-cell adhesion"/>
    <property type="evidence" value="ECO:0007669"/>
    <property type="project" value="UniProtKB-ARBA"/>
</dbReference>
<dbReference type="GO" id="GO:0030154">
    <property type="term" value="P:cell differentiation"/>
    <property type="evidence" value="ECO:0007669"/>
    <property type="project" value="UniProtKB-ARBA"/>
</dbReference>
<keyword evidence="8" id="KW-0325">Glycoprotein</keyword>
<dbReference type="SUPFAM" id="SSF49265">
    <property type="entry name" value="Fibronectin type III"/>
    <property type="match status" value="2"/>
</dbReference>
<dbReference type="InterPro" id="IPR003598">
    <property type="entry name" value="Ig_sub2"/>
</dbReference>
<dbReference type="SMART" id="SM00409">
    <property type="entry name" value="IG"/>
    <property type="match status" value="5"/>
</dbReference>
<dbReference type="SUPFAM" id="SSF56436">
    <property type="entry name" value="C-type lectin-like"/>
    <property type="match status" value="1"/>
</dbReference>
<dbReference type="FunFam" id="2.60.40.10:FF:000028">
    <property type="entry name" value="Neuronal cell adhesion molecule"/>
    <property type="match status" value="1"/>
</dbReference>
<evidence type="ECO:0000256" key="4">
    <source>
        <dbReference type="ARBA" id="ARBA00022737"/>
    </source>
</evidence>
<dbReference type="GeneID" id="100902807"/>
<gene>
    <name evidence="14" type="primary">LOC100902807</name>
</gene>
<comment type="subcellular location">
    <subcellularLocation>
        <location evidence="1">Cell membrane</location>
    </subcellularLocation>
</comment>
<dbReference type="KEGG" id="goe:100902807"/>
<feature type="domain" description="Fibronectin type-III" evidence="12">
    <location>
        <begin position="990"/>
        <end position="1089"/>
    </location>
</feature>
<dbReference type="Pfam" id="PF05473">
    <property type="entry name" value="UL45"/>
    <property type="match status" value="1"/>
</dbReference>
<feature type="domain" description="Ig-like" evidence="11">
    <location>
        <begin position="391"/>
        <end position="471"/>
    </location>
</feature>
<feature type="domain" description="Fibronectin type-III" evidence="12">
    <location>
        <begin position="1094"/>
        <end position="1195"/>
    </location>
</feature>
<dbReference type="InterPro" id="IPR001304">
    <property type="entry name" value="C-type_lectin-like"/>
</dbReference>
<dbReference type="InterPro" id="IPR036179">
    <property type="entry name" value="Ig-like_dom_sf"/>
</dbReference>
<dbReference type="AlphaFoldDB" id="A0AAJ7WIV1"/>
<feature type="domain" description="Fibronectin type-III" evidence="12">
    <location>
        <begin position="886"/>
        <end position="985"/>
    </location>
</feature>
<sequence>MFLILTFLPLLVLGQDCPRGWLEYSESCYKFVRSPQKTREDARDLCAAYSARLVSVNTFDELQFIIRWLRANDPQHRRWWTSGYELNGAWSWDGDGSYFSNIDQLWLPDTGNTIWNYAAYSYSSRYHRWGLERASPTDQLALICEIFKENLHQIILQERTIDYGVIELDPLRIPHGPYFSREPKDVIFDQSGRSQVDHVSLRCVASGYPTPTYKWYREVFRGDDVIAREIDPLEADRFTQTDGTLIISHPEPNIDRGKYHCIAENVFGRVKSRTATLGFGYIGEFNKKRAPDTGREYWGKSIACDEPQHYPKVNYYWTRNSFPNFVEEDRRVFVSHDAHLYFSSLEKIDNGNYSCNVQSDISDTGRTGPFFPVIVEPGSSGQKLLFPNNFPKSFPQTILAGDRVRLECIAYGYPVPRYNWTRVNGDLPYGSYVESHERVLIIPKVRVEDEGEYVCSAITNQQSIQKSHHLSVQALPEFTIPLENQIFDEGATLTWECEAFGIPDISYEWYYNGRPLNDTSNLHRLNRYIINENILIINQVARGGEGEGGDEGMYQCMARNQIGSAFSSAQLKVISLMPNFWKYPLETELYAAEEGNLTISCRPEAAPFPEFLWKKDGYNVGTSGGGRVYIMPNGFLRINPVRIEDEGNYTCIAKNIYGQDMSSGRLIVLPPPIAYQSPPPRLSAVVNDTVTLLCEAKASPLLDLSYTWTHNDLKIDWRRSPLYETKYSMPEAGNLVIYNVTFAEAGFYKCIAKTSIGRVEMRTELIVIGPPGPVGAIKAENANETSALLSWTDSATNGRHFLGYLIEGRTNHNHTWRLIANYTTGDRFRLEAPFRAARRAYQLPRWSLSPYSGYEFRIAAYNDLGIGEFSEPSPVVTTQEDRPYNAPNNVGGGGGKAGSLTVTWEQLHTEDWNAPQVWYIVYWRPASEKGEFNKQNLKEYGNVGLHVVNVGEENYFRPYTVMVQAMNYKGAGPTSREVEVYSAEARPEVQPTGVYAHAYNSTALNVTWTPLDVTREKIRGRLIGHRIKYWRSNADAEVDFLVLLNRGLRNWALVVGLQPNTEYRVAVMAYNDAGSGPESEYFIQKTWKAAPLRPPTSVKVRPISDTSVKVTWRGVVPSIEEESIQGYMIRYWEADQDYTQAREVRRILDIHSSELDGIVSDLVPGKVYKLRVLAYSLGGDGKMSSPPWEFRLGDGVQSSLTSSSLKFVSSILTLLFGLLICRI</sequence>
<dbReference type="InterPro" id="IPR003961">
    <property type="entry name" value="FN3_dom"/>
</dbReference>
<evidence type="ECO:0000256" key="5">
    <source>
        <dbReference type="ARBA" id="ARBA00022889"/>
    </source>
</evidence>
<keyword evidence="7" id="KW-1015">Disulfide bond</keyword>